<gene>
    <name evidence="1" type="ORF">MVEN_01676700</name>
</gene>
<reference evidence="1" key="1">
    <citation type="submission" date="2020-05" db="EMBL/GenBank/DDBJ databases">
        <title>Mycena genomes resolve the evolution of fungal bioluminescence.</title>
        <authorList>
            <person name="Tsai I.J."/>
        </authorList>
    </citation>
    <scope>NUCLEOTIDE SEQUENCE</scope>
    <source>
        <strain evidence="1">CCC161011</strain>
    </source>
</reference>
<keyword evidence="1" id="KW-0560">Oxidoreductase</keyword>
<dbReference type="EMBL" id="JACAZI010000014">
    <property type="protein sequence ID" value="KAF7345126.1"/>
    <property type="molecule type" value="Genomic_DNA"/>
</dbReference>
<organism evidence="1 2">
    <name type="scientific">Mycena venus</name>
    <dbReference type="NCBI Taxonomy" id="2733690"/>
    <lineage>
        <taxon>Eukaryota</taxon>
        <taxon>Fungi</taxon>
        <taxon>Dikarya</taxon>
        <taxon>Basidiomycota</taxon>
        <taxon>Agaricomycotina</taxon>
        <taxon>Agaricomycetes</taxon>
        <taxon>Agaricomycetidae</taxon>
        <taxon>Agaricales</taxon>
        <taxon>Marasmiineae</taxon>
        <taxon>Mycenaceae</taxon>
        <taxon>Mycena</taxon>
    </lineage>
</organism>
<sequence length="178" mass="19836">MASRVLPPGVLYILRSIPKLFVHHPVSHYLACDYAAPLLGKPGSALGNSLSIPVCDACLGFEEREIRALGARRVPVVQGKWPGNLDLHLLGPTQAGQRRLSVRRCGAYDSSVWKDFPTREYWGEDRVKIVRQAPAIDSLVPQIVTSDPAHIQRMFATDFEGWEKGDNFRSSMGARWAR</sequence>
<evidence type="ECO:0000313" key="2">
    <source>
        <dbReference type="Proteomes" id="UP000620124"/>
    </source>
</evidence>
<evidence type="ECO:0000313" key="1">
    <source>
        <dbReference type="EMBL" id="KAF7345126.1"/>
    </source>
</evidence>
<accession>A0A8H6XRG7</accession>
<dbReference type="OrthoDB" id="1470350at2759"/>
<dbReference type="GO" id="GO:0004497">
    <property type="term" value="F:monooxygenase activity"/>
    <property type="evidence" value="ECO:0007669"/>
    <property type="project" value="UniProtKB-KW"/>
</dbReference>
<proteinExistence type="predicted"/>
<keyword evidence="2" id="KW-1185">Reference proteome</keyword>
<dbReference type="Proteomes" id="UP000620124">
    <property type="component" value="Unassembled WGS sequence"/>
</dbReference>
<dbReference type="AlphaFoldDB" id="A0A8H6XRG7"/>
<keyword evidence="1" id="KW-0503">Monooxygenase</keyword>
<comment type="caution">
    <text evidence="1">The sequence shown here is derived from an EMBL/GenBank/DDBJ whole genome shotgun (WGS) entry which is preliminary data.</text>
</comment>
<name>A0A8H6XRG7_9AGAR</name>
<protein>
    <submittedName>
        <fullName evidence="1">Cytochrome P450 monooxygenase</fullName>
    </submittedName>
</protein>